<evidence type="ECO:0000256" key="1">
    <source>
        <dbReference type="ARBA" id="ARBA00006817"/>
    </source>
</evidence>
<comment type="similarity">
    <text evidence="1">Belongs to the AHA1 family.</text>
</comment>
<feature type="domain" description="Activator of Hsp90 ATPase homologue 1/2-like C-terminal" evidence="2">
    <location>
        <begin position="15"/>
        <end position="154"/>
    </location>
</feature>
<sequence length="164" mass="17920">MLVMTRTDIASRVVKAPLSRVFEALVDPEALVEWLPPSGMTGRFEHFDARPGGSYRMILRYSTPPAQGGKSDIDSDVVEGRFVEIEPDDRVVQAVDFASADATFGGPMTMTWTVTRVDGGTRVELRADDVPVGISAADHADGMNSSLENLAAYLDRRQTVFRAE</sequence>
<reference evidence="3 4" key="1">
    <citation type="journal article" date="2016" name="Genome Announc.">
        <title>Draft Genome Sequences of Five Rapidly Growing Mycobacterium Species, M. thermoresistibile, M. fortuitum subsp. acetamidolyticum, M. canariasense, M. brisbanense, and M. novocastrense.</title>
        <authorList>
            <person name="Katahira K."/>
            <person name="Ogura Y."/>
            <person name="Gotoh Y."/>
            <person name="Hayashi T."/>
        </authorList>
    </citation>
    <scope>NUCLEOTIDE SEQUENCE [LARGE SCALE GENOMIC DNA]</scope>
    <source>
        <strain evidence="3 4">JCM18114</strain>
    </source>
</reference>
<dbReference type="Proteomes" id="UP000069773">
    <property type="component" value="Unassembled WGS sequence"/>
</dbReference>
<dbReference type="CDD" id="cd08895">
    <property type="entry name" value="SRPBCC_CalC_Aha1-like_2"/>
    <property type="match status" value="1"/>
</dbReference>
<name>A0ABQ0KFJ2_MYCNV</name>
<proteinExistence type="inferred from homology"/>
<evidence type="ECO:0000313" key="3">
    <source>
        <dbReference type="EMBL" id="GAT08261.1"/>
    </source>
</evidence>
<comment type="caution">
    <text evidence="3">The sequence shown here is derived from an EMBL/GenBank/DDBJ whole genome shotgun (WGS) entry which is preliminary data.</text>
</comment>
<gene>
    <name evidence="3" type="ORF">RMCN_1394</name>
</gene>
<dbReference type="EMBL" id="BCTA01000021">
    <property type="protein sequence ID" value="GAT08261.1"/>
    <property type="molecule type" value="Genomic_DNA"/>
</dbReference>
<dbReference type="InterPro" id="IPR023393">
    <property type="entry name" value="START-like_dom_sf"/>
</dbReference>
<dbReference type="SUPFAM" id="SSF55961">
    <property type="entry name" value="Bet v1-like"/>
    <property type="match status" value="1"/>
</dbReference>
<evidence type="ECO:0000259" key="2">
    <source>
        <dbReference type="Pfam" id="PF08327"/>
    </source>
</evidence>
<dbReference type="InterPro" id="IPR013538">
    <property type="entry name" value="ASHA1/2-like_C"/>
</dbReference>
<dbReference type="Gene3D" id="3.30.530.20">
    <property type="match status" value="1"/>
</dbReference>
<evidence type="ECO:0000313" key="4">
    <source>
        <dbReference type="Proteomes" id="UP000069773"/>
    </source>
</evidence>
<protein>
    <recommendedName>
        <fullName evidence="2">Activator of Hsp90 ATPase homologue 1/2-like C-terminal domain-containing protein</fullName>
    </recommendedName>
</protein>
<keyword evidence="4" id="KW-1185">Reference proteome</keyword>
<organism evidence="3 4">
    <name type="scientific">Mycolicibacterium novocastrense</name>
    <name type="common">Mycobacterium novocastrense</name>
    <dbReference type="NCBI Taxonomy" id="59813"/>
    <lineage>
        <taxon>Bacteria</taxon>
        <taxon>Bacillati</taxon>
        <taxon>Actinomycetota</taxon>
        <taxon>Actinomycetes</taxon>
        <taxon>Mycobacteriales</taxon>
        <taxon>Mycobacteriaceae</taxon>
        <taxon>Mycolicibacterium</taxon>
    </lineage>
</organism>
<accession>A0ABQ0KFJ2</accession>
<dbReference type="Pfam" id="PF08327">
    <property type="entry name" value="AHSA1"/>
    <property type="match status" value="1"/>
</dbReference>